<feature type="domain" description="DHHA1" evidence="7">
    <location>
        <begin position="384"/>
        <end position="478"/>
    </location>
</feature>
<dbReference type="InterPro" id="IPR004610">
    <property type="entry name" value="RecJ"/>
</dbReference>
<reference evidence="9 10" key="1">
    <citation type="submission" date="2022-11" db="EMBL/GenBank/DDBJ databases">
        <title>Genome sequencing of Acetobacter type strain.</title>
        <authorList>
            <person name="Heo J."/>
            <person name="Lee D."/>
            <person name="Han B.-H."/>
            <person name="Hong S.-B."/>
            <person name="Kwon S.-W."/>
        </authorList>
    </citation>
    <scope>NUCLEOTIDE SEQUENCE [LARGE SCALE GENOMIC DNA]</scope>
    <source>
        <strain evidence="9 10">KACC 21253</strain>
    </source>
</reference>
<feature type="domain" description="RecJ OB" evidence="8">
    <location>
        <begin position="492"/>
        <end position="603"/>
    </location>
</feature>
<evidence type="ECO:0000259" key="7">
    <source>
        <dbReference type="Pfam" id="PF02272"/>
    </source>
</evidence>
<dbReference type="InterPro" id="IPR051673">
    <property type="entry name" value="SSDNA_exonuclease_RecJ"/>
</dbReference>
<organism evidence="9 10">
    <name type="scientific">Acetobacter thailandicus</name>
    <dbReference type="NCBI Taxonomy" id="1502842"/>
    <lineage>
        <taxon>Bacteria</taxon>
        <taxon>Pseudomonadati</taxon>
        <taxon>Pseudomonadota</taxon>
        <taxon>Alphaproteobacteria</taxon>
        <taxon>Acetobacterales</taxon>
        <taxon>Acetobacteraceae</taxon>
        <taxon>Acetobacter</taxon>
    </lineage>
</organism>
<evidence type="ECO:0000259" key="8">
    <source>
        <dbReference type="Pfam" id="PF17768"/>
    </source>
</evidence>
<dbReference type="SUPFAM" id="SSF64182">
    <property type="entry name" value="DHH phosphoesterases"/>
    <property type="match status" value="1"/>
</dbReference>
<dbReference type="GO" id="GO:0004527">
    <property type="term" value="F:exonuclease activity"/>
    <property type="evidence" value="ECO:0007669"/>
    <property type="project" value="UniProtKB-KW"/>
</dbReference>
<proteinExistence type="inferred from homology"/>
<comment type="similarity">
    <text evidence="1">Belongs to the RecJ family.</text>
</comment>
<gene>
    <name evidence="9" type="primary">recJ</name>
    <name evidence="9" type="ORF">OQ497_07310</name>
</gene>
<dbReference type="Proteomes" id="UP001301152">
    <property type="component" value="Unassembled WGS sequence"/>
</dbReference>
<dbReference type="InterPro" id="IPR038763">
    <property type="entry name" value="DHH_sf"/>
</dbReference>
<dbReference type="Pfam" id="PF02272">
    <property type="entry name" value="DHHA1"/>
    <property type="match status" value="1"/>
</dbReference>
<evidence type="ECO:0000313" key="10">
    <source>
        <dbReference type="Proteomes" id="UP001301152"/>
    </source>
</evidence>
<evidence type="ECO:0000256" key="1">
    <source>
        <dbReference type="ARBA" id="ARBA00005915"/>
    </source>
</evidence>
<dbReference type="PANTHER" id="PTHR30255">
    <property type="entry name" value="SINGLE-STRANDED-DNA-SPECIFIC EXONUCLEASE RECJ"/>
    <property type="match status" value="1"/>
</dbReference>
<dbReference type="Gene3D" id="3.90.1640.30">
    <property type="match status" value="1"/>
</dbReference>
<evidence type="ECO:0000256" key="3">
    <source>
        <dbReference type="ARBA" id="ARBA00022722"/>
    </source>
</evidence>
<sequence>MTSPCLTKDQTPSAHHTVLGVESSVSGRRWLYRQGADNPDVIRMGASIARQAGLPEIIGRLLALRGLTPETLSLFLTPRLKTALPDLSKLQDMEPAAARMAKAAMQHETVGVFGDYDVDGACSSAILASFFEELGCTVHTHIPDRMTEGYGPNVPALEKLAEQGATLIICADCGTAAADILNQVTDRADIIVLDHHKSEDALPDILATVNPNRPDCASGLKHICAAALAFLSLIATQKKLREADWFKTHPEPDLMRQLDLVALATICDVMPLRDLNRAFVAQGLKVMARRQRTGLATLLDVAGVTRAPDAFSCGFALGPRINAGGRIAEATLGLKLLRCEDPHEARVMAERLDGVNRNRQTIEADILDHALQLATEQREAGHSVILLASKAWHPGVAGIVAGRIKEQFNRPVLVGTVQDDGAVKGSGRSVPGIDLGTAIIAARQSGLLTTGGGHAMAAGFSFPEANMAQVHTFLEERLATAAALPETVDLEVDITLSPAGATVELAEQMTLLAPFGTGNAEPLIALSGVHITKSDRIGADKNTLRLFLRGTEGGRLKALIFRADKSPLTEILEDSTRPLLHIAGYLRSETWRDRTDATFFIQDVALA</sequence>
<accession>A0ABT3QEQ9</accession>
<keyword evidence="3" id="KW-0540">Nuclease</keyword>
<evidence type="ECO:0000259" key="6">
    <source>
        <dbReference type="Pfam" id="PF01368"/>
    </source>
</evidence>
<dbReference type="Pfam" id="PF01368">
    <property type="entry name" value="DHH"/>
    <property type="match status" value="1"/>
</dbReference>
<dbReference type="EMBL" id="JAPIUZ010000003">
    <property type="protein sequence ID" value="MCX2563759.1"/>
    <property type="molecule type" value="Genomic_DNA"/>
</dbReference>
<keyword evidence="5 9" id="KW-0269">Exonuclease</keyword>
<keyword evidence="10" id="KW-1185">Reference proteome</keyword>
<dbReference type="NCBIfam" id="TIGR00644">
    <property type="entry name" value="recJ"/>
    <property type="match status" value="1"/>
</dbReference>
<protein>
    <recommendedName>
        <fullName evidence="2">Single-stranded-DNA-specific exonuclease RecJ</fullName>
    </recommendedName>
</protein>
<dbReference type="InterPro" id="IPR001667">
    <property type="entry name" value="DDH_dom"/>
</dbReference>
<feature type="domain" description="DDH" evidence="6">
    <location>
        <begin position="110"/>
        <end position="234"/>
    </location>
</feature>
<keyword evidence="4" id="KW-0378">Hydrolase</keyword>
<dbReference type="InterPro" id="IPR041122">
    <property type="entry name" value="RecJ_OB"/>
</dbReference>
<dbReference type="InterPro" id="IPR003156">
    <property type="entry name" value="DHHA1_dom"/>
</dbReference>
<comment type="caution">
    <text evidence="9">The sequence shown here is derived from an EMBL/GenBank/DDBJ whole genome shotgun (WGS) entry which is preliminary data.</text>
</comment>
<dbReference type="Gene3D" id="3.10.310.30">
    <property type="match status" value="1"/>
</dbReference>
<name>A0ABT3QEQ9_9PROT</name>
<evidence type="ECO:0000256" key="4">
    <source>
        <dbReference type="ARBA" id="ARBA00022801"/>
    </source>
</evidence>
<dbReference type="PANTHER" id="PTHR30255:SF2">
    <property type="entry name" value="SINGLE-STRANDED-DNA-SPECIFIC EXONUCLEASE RECJ"/>
    <property type="match status" value="1"/>
</dbReference>
<evidence type="ECO:0000256" key="5">
    <source>
        <dbReference type="ARBA" id="ARBA00022839"/>
    </source>
</evidence>
<dbReference type="Pfam" id="PF17768">
    <property type="entry name" value="RecJ_OB"/>
    <property type="match status" value="1"/>
</dbReference>
<dbReference type="RefSeq" id="WP_173559639.1">
    <property type="nucleotide sequence ID" value="NZ_JAPIUZ010000003.1"/>
</dbReference>
<evidence type="ECO:0000313" key="9">
    <source>
        <dbReference type="EMBL" id="MCX2563759.1"/>
    </source>
</evidence>
<evidence type="ECO:0000256" key="2">
    <source>
        <dbReference type="ARBA" id="ARBA00019841"/>
    </source>
</evidence>